<feature type="signal peptide" evidence="4">
    <location>
        <begin position="1"/>
        <end position="21"/>
    </location>
</feature>
<proteinExistence type="predicted"/>
<dbReference type="InterPro" id="IPR016986">
    <property type="entry name" value="UCP031982_abhydr"/>
</dbReference>
<dbReference type="Gene3D" id="3.40.50.1820">
    <property type="entry name" value="alpha/beta hydrolase"/>
    <property type="match status" value="1"/>
</dbReference>
<dbReference type="PROSITE" id="PS51257">
    <property type="entry name" value="PROKAR_LIPOPROTEIN"/>
    <property type="match status" value="1"/>
</dbReference>
<gene>
    <name evidence="5" type="ORF">GCM10007857_09420</name>
</gene>
<keyword evidence="3" id="KW-0443">Lipid metabolism</keyword>
<protein>
    <submittedName>
        <fullName evidence="5">Dienelactone hydrolase</fullName>
    </submittedName>
</protein>
<keyword evidence="1 5" id="KW-0378">Hydrolase</keyword>
<sequence length="331" mass="35485">MHGFKFAVALILLFAACATDAAGVRRIKIDASAAGPWIAGAVWYPCATSVQDARSDDVALSGVKDCPLSGNKLPLIVMSHGRTGWFGGHHDTAAALADAGFVVAAVAHPNDNERYHDGTDSLEVLAGRSGDIKRLVDFMLGDWPDASRIDDHRIGLFGFSVGGYTGLVVIGGDPDFRKGQPRCARTDLRPLPVCAQLDSGELPMDAPAHDSRVKAAVIVDPWPEFLLPADHLSAVSVPIQLWSSDPSHQADGVSGCCAATIRDRLPSQPEWHFVANANHFAFLALCSPKLAQDAPRICTDPPGFDRAAFHQTFHAEIIAFFRKHLNAGQKQ</sequence>
<dbReference type="PANTHER" id="PTHR10272">
    <property type="entry name" value="PLATELET-ACTIVATING FACTOR ACETYLHYDROLASE"/>
    <property type="match status" value="1"/>
</dbReference>
<keyword evidence="4" id="KW-0732">Signal</keyword>
<dbReference type="InterPro" id="IPR029058">
    <property type="entry name" value="AB_hydrolase_fold"/>
</dbReference>
<dbReference type="PIRSF" id="PIRSF031982">
    <property type="entry name" value="UCP031982_abhydr"/>
    <property type="match status" value="1"/>
</dbReference>
<evidence type="ECO:0000256" key="3">
    <source>
        <dbReference type="ARBA" id="ARBA00023098"/>
    </source>
</evidence>
<dbReference type="Proteomes" id="UP001156905">
    <property type="component" value="Unassembled WGS sequence"/>
</dbReference>
<accession>A0ABQ6APP1</accession>
<organism evidence="5 6">
    <name type="scientific">Bradyrhizobium iriomotense</name>
    <dbReference type="NCBI Taxonomy" id="441950"/>
    <lineage>
        <taxon>Bacteria</taxon>
        <taxon>Pseudomonadati</taxon>
        <taxon>Pseudomonadota</taxon>
        <taxon>Alphaproteobacteria</taxon>
        <taxon>Hyphomicrobiales</taxon>
        <taxon>Nitrobacteraceae</taxon>
        <taxon>Bradyrhizobium</taxon>
    </lineage>
</organism>
<dbReference type="RefSeq" id="WP_284261673.1">
    <property type="nucleotide sequence ID" value="NZ_BSOW01000003.1"/>
</dbReference>
<dbReference type="EMBL" id="BSOW01000003">
    <property type="protein sequence ID" value="GLR84232.1"/>
    <property type="molecule type" value="Genomic_DNA"/>
</dbReference>
<name>A0ABQ6APP1_9BRAD</name>
<keyword evidence="6" id="KW-1185">Reference proteome</keyword>
<evidence type="ECO:0000256" key="4">
    <source>
        <dbReference type="SAM" id="SignalP"/>
    </source>
</evidence>
<evidence type="ECO:0000256" key="2">
    <source>
        <dbReference type="ARBA" id="ARBA00022963"/>
    </source>
</evidence>
<reference evidence="6" key="1">
    <citation type="journal article" date="2019" name="Int. J. Syst. Evol. Microbiol.">
        <title>The Global Catalogue of Microorganisms (GCM) 10K type strain sequencing project: providing services to taxonomists for standard genome sequencing and annotation.</title>
        <authorList>
            <consortium name="The Broad Institute Genomics Platform"/>
            <consortium name="The Broad Institute Genome Sequencing Center for Infectious Disease"/>
            <person name="Wu L."/>
            <person name="Ma J."/>
        </authorList>
    </citation>
    <scope>NUCLEOTIDE SEQUENCE [LARGE SCALE GENOMIC DNA]</scope>
    <source>
        <strain evidence="6">NBRC 102520</strain>
    </source>
</reference>
<dbReference type="PANTHER" id="PTHR10272:SF0">
    <property type="entry name" value="PLATELET-ACTIVATING FACTOR ACETYLHYDROLASE"/>
    <property type="match status" value="1"/>
</dbReference>
<evidence type="ECO:0000256" key="1">
    <source>
        <dbReference type="ARBA" id="ARBA00022801"/>
    </source>
</evidence>
<comment type="caution">
    <text evidence="5">The sequence shown here is derived from an EMBL/GenBank/DDBJ whole genome shotgun (WGS) entry which is preliminary data.</text>
</comment>
<feature type="chain" id="PRO_5047439882" evidence="4">
    <location>
        <begin position="22"/>
        <end position="331"/>
    </location>
</feature>
<dbReference type="SUPFAM" id="SSF53474">
    <property type="entry name" value="alpha/beta-Hydrolases"/>
    <property type="match status" value="1"/>
</dbReference>
<evidence type="ECO:0000313" key="6">
    <source>
        <dbReference type="Proteomes" id="UP001156905"/>
    </source>
</evidence>
<dbReference type="GO" id="GO:0016787">
    <property type="term" value="F:hydrolase activity"/>
    <property type="evidence" value="ECO:0007669"/>
    <property type="project" value="UniProtKB-KW"/>
</dbReference>
<keyword evidence="2" id="KW-0442">Lipid degradation</keyword>
<evidence type="ECO:0000313" key="5">
    <source>
        <dbReference type="EMBL" id="GLR84232.1"/>
    </source>
</evidence>